<dbReference type="RefSeq" id="WP_108884828.1">
    <property type="nucleotide sequence ID" value="NZ_OMOJ01000001.1"/>
</dbReference>
<dbReference type="SUPFAM" id="SSF56529">
    <property type="entry name" value="FAH"/>
    <property type="match status" value="1"/>
</dbReference>
<accession>A0A2R8APZ4</accession>
<dbReference type="FunFam" id="3.90.850.10:FF:000002">
    <property type="entry name" value="2-hydroxyhepta-2,4-diene-1,7-dioate isomerase"/>
    <property type="match status" value="1"/>
</dbReference>
<evidence type="ECO:0000259" key="3">
    <source>
        <dbReference type="Pfam" id="PF01557"/>
    </source>
</evidence>
<evidence type="ECO:0000256" key="2">
    <source>
        <dbReference type="ARBA" id="ARBA00022723"/>
    </source>
</evidence>
<feature type="domain" description="Fumarylacetoacetase-like C-terminal" evidence="3">
    <location>
        <begin position="69"/>
        <end position="277"/>
    </location>
</feature>
<sequence length="279" mass="30233">MKFATLRQGDTLCFGLVDGDRIHLAPEGDTLRAHLGGDLAALAARLRDVPAVSLAGADYAPVVPDPQQILCIGLNYRDHREETRPETRKSYPETPVVFPRFATSLAGHGEALPKPHNETVMDYEAELAVIIGKGGRYIAKENAMGHIAGYACFNDISMRTWQTKSEQWGPGKNFPKSGPLGPVMVTADAVPDITEAGIRLYLDGELMQESWIKHLLFDLPTLIAHCSQFVELRPGDVIATGTPGGVGFARRPMVLLEPGKTVVVEIDGVGRLENAIVAE</sequence>
<organism evidence="4 5">
    <name type="scientific">Pseudoprimorskyibacter insulae</name>
    <dbReference type="NCBI Taxonomy" id="1695997"/>
    <lineage>
        <taxon>Bacteria</taxon>
        <taxon>Pseudomonadati</taxon>
        <taxon>Pseudomonadota</taxon>
        <taxon>Alphaproteobacteria</taxon>
        <taxon>Rhodobacterales</taxon>
        <taxon>Paracoccaceae</taxon>
        <taxon>Pseudoprimorskyibacter</taxon>
    </lineage>
</organism>
<dbReference type="EMBL" id="OMOJ01000001">
    <property type="protein sequence ID" value="SPF78158.1"/>
    <property type="molecule type" value="Genomic_DNA"/>
</dbReference>
<dbReference type="PANTHER" id="PTHR42796">
    <property type="entry name" value="FUMARYLACETOACETATE HYDROLASE DOMAIN-CONTAINING PROTEIN 2A-RELATED"/>
    <property type="match status" value="1"/>
</dbReference>
<dbReference type="Proteomes" id="UP000244904">
    <property type="component" value="Unassembled WGS sequence"/>
</dbReference>
<dbReference type="InterPro" id="IPR036663">
    <property type="entry name" value="Fumarylacetoacetase_C_sf"/>
</dbReference>
<dbReference type="EC" id="4.3.2.3" evidence="4"/>
<evidence type="ECO:0000256" key="1">
    <source>
        <dbReference type="ARBA" id="ARBA00010211"/>
    </source>
</evidence>
<keyword evidence="4" id="KW-0456">Lyase</keyword>
<dbReference type="GO" id="GO:0050385">
    <property type="term" value="F:ureidoglycolate lyase activity"/>
    <property type="evidence" value="ECO:0007669"/>
    <property type="project" value="UniProtKB-EC"/>
</dbReference>
<keyword evidence="5" id="KW-1185">Reference proteome</keyword>
<dbReference type="InterPro" id="IPR051121">
    <property type="entry name" value="FAH"/>
</dbReference>
<comment type="similarity">
    <text evidence="1">Belongs to the FAH family.</text>
</comment>
<proteinExistence type="inferred from homology"/>
<dbReference type="Pfam" id="PF01557">
    <property type="entry name" value="FAA_hydrolase"/>
    <property type="match status" value="1"/>
</dbReference>
<name>A0A2R8APZ4_9RHOB</name>
<dbReference type="GO" id="GO:0019752">
    <property type="term" value="P:carboxylic acid metabolic process"/>
    <property type="evidence" value="ECO:0007669"/>
    <property type="project" value="UniProtKB-ARBA"/>
</dbReference>
<dbReference type="OrthoDB" id="5197601at2"/>
<dbReference type="GO" id="GO:0016853">
    <property type="term" value="F:isomerase activity"/>
    <property type="evidence" value="ECO:0007669"/>
    <property type="project" value="UniProtKB-ARBA"/>
</dbReference>
<dbReference type="InterPro" id="IPR011234">
    <property type="entry name" value="Fumarylacetoacetase-like_C"/>
</dbReference>
<dbReference type="PANTHER" id="PTHR42796:SF4">
    <property type="entry name" value="FUMARYLACETOACETATE HYDROLASE DOMAIN-CONTAINING PROTEIN 2A"/>
    <property type="match status" value="1"/>
</dbReference>
<dbReference type="AlphaFoldDB" id="A0A2R8APZ4"/>
<gene>
    <name evidence="4" type="ORF">PRI8871_00751</name>
</gene>
<protein>
    <submittedName>
        <fullName evidence="4">Ureidoglycolate lyase</fullName>
        <ecNumber evidence="4">4.3.2.3</ecNumber>
    </submittedName>
</protein>
<keyword evidence="2" id="KW-0479">Metal-binding</keyword>
<evidence type="ECO:0000313" key="5">
    <source>
        <dbReference type="Proteomes" id="UP000244904"/>
    </source>
</evidence>
<reference evidence="5" key="1">
    <citation type="submission" date="2018-03" db="EMBL/GenBank/DDBJ databases">
        <authorList>
            <person name="Rodrigo-Torres L."/>
            <person name="Arahal R. D."/>
            <person name="Lucena T."/>
        </authorList>
    </citation>
    <scope>NUCLEOTIDE SEQUENCE [LARGE SCALE GENOMIC DNA]</scope>
    <source>
        <strain evidence="5">CECT 8871</strain>
    </source>
</reference>
<evidence type="ECO:0000313" key="4">
    <source>
        <dbReference type="EMBL" id="SPF78158.1"/>
    </source>
</evidence>
<dbReference type="GO" id="GO:0046872">
    <property type="term" value="F:metal ion binding"/>
    <property type="evidence" value="ECO:0007669"/>
    <property type="project" value="UniProtKB-KW"/>
</dbReference>
<dbReference type="Gene3D" id="3.90.850.10">
    <property type="entry name" value="Fumarylacetoacetase-like, C-terminal domain"/>
    <property type="match status" value="1"/>
</dbReference>